<comment type="pathway">
    <text evidence="1 9">Amino-acid biosynthesis; L-valine biosynthesis; L-valine from pyruvate: step 2/4.</text>
</comment>
<feature type="binding site" evidence="9">
    <location>
        <position position="47"/>
    </location>
    <ligand>
        <name>NADP(+)</name>
        <dbReference type="ChEBI" id="CHEBI:58349"/>
    </ligand>
</feature>
<feature type="domain" description="KARI C-terminal knotted" evidence="12">
    <location>
        <begin position="182"/>
        <end position="327"/>
    </location>
</feature>
<dbReference type="Gene3D" id="6.10.240.10">
    <property type="match status" value="1"/>
</dbReference>
<evidence type="ECO:0000256" key="5">
    <source>
        <dbReference type="ARBA" id="ARBA00022723"/>
    </source>
</evidence>
<comment type="caution">
    <text evidence="9">Lacks conserved residue(s) required for the propagation of feature annotation.</text>
</comment>
<evidence type="ECO:0000313" key="13">
    <source>
        <dbReference type="EMBL" id="SDN32836.1"/>
    </source>
</evidence>
<evidence type="ECO:0000256" key="6">
    <source>
        <dbReference type="ARBA" id="ARBA00022842"/>
    </source>
</evidence>
<dbReference type="PROSITE" id="PS51851">
    <property type="entry name" value="KARI_C"/>
    <property type="match status" value="1"/>
</dbReference>
<organism evidence="13 14">
    <name type="scientific">Desulfonauticus submarinus</name>
    <dbReference type="NCBI Taxonomy" id="206665"/>
    <lineage>
        <taxon>Bacteria</taxon>
        <taxon>Pseudomonadati</taxon>
        <taxon>Thermodesulfobacteriota</taxon>
        <taxon>Desulfovibrionia</taxon>
        <taxon>Desulfovibrionales</taxon>
        <taxon>Desulfonauticaceae</taxon>
        <taxon>Desulfonauticus</taxon>
    </lineage>
</organism>
<protein>
    <recommendedName>
        <fullName evidence="9">Ketol-acid reductoisomerase (NADP(+))</fullName>
        <shortName evidence="9">KARI</shortName>
        <ecNumber evidence="9">1.1.1.86</ecNumber>
    </recommendedName>
    <alternativeName>
        <fullName evidence="9">Acetohydroxy-acid isomeroreductase</fullName>
        <shortName evidence="9">AHIR</shortName>
    </alternativeName>
    <alternativeName>
        <fullName evidence="9">Alpha-keto-beta-hydroxylacyl reductoisomerase</fullName>
    </alternativeName>
</protein>
<feature type="binding site" evidence="9 10">
    <location>
        <position position="194"/>
    </location>
    <ligand>
        <name>Mg(2+)</name>
        <dbReference type="ChEBI" id="CHEBI:18420"/>
        <label>1</label>
    </ligand>
</feature>
<dbReference type="EC" id="1.1.1.86" evidence="9"/>
<name>A0A1H0AJ72_9BACT</name>
<comment type="catalytic activity">
    <reaction evidence="9">
        <text>(2R,3R)-2,3-dihydroxy-3-methylpentanoate + NADP(+) = (S)-2-ethyl-2-hydroxy-3-oxobutanoate + NADPH + H(+)</text>
        <dbReference type="Rhea" id="RHEA:13493"/>
        <dbReference type="ChEBI" id="CHEBI:15378"/>
        <dbReference type="ChEBI" id="CHEBI:49256"/>
        <dbReference type="ChEBI" id="CHEBI:49258"/>
        <dbReference type="ChEBI" id="CHEBI:57783"/>
        <dbReference type="ChEBI" id="CHEBI:58349"/>
        <dbReference type="EC" id="1.1.1.86"/>
    </reaction>
</comment>
<dbReference type="UniPathway" id="UPA00049">
    <property type="reaction ID" value="UER00060"/>
</dbReference>
<feature type="binding site" evidence="9 10">
    <location>
        <position position="190"/>
    </location>
    <ligand>
        <name>Mg(2+)</name>
        <dbReference type="ChEBI" id="CHEBI:18420"/>
        <label>1</label>
    </ligand>
</feature>
<dbReference type="InterPro" id="IPR013023">
    <property type="entry name" value="KARI"/>
</dbReference>
<keyword evidence="5 9" id="KW-0479">Metal-binding</keyword>
<dbReference type="GO" id="GO:0009099">
    <property type="term" value="P:L-valine biosynthetic process"/>
    <property type="evidence" value="ECO:0007669"/>
    <property type="project" value="UniProtKB-UniRule"/>
</dbReference>
<feature type="binding site" evidence="9">
    <location>
        <position position="133"/>
    </location>
    <ligand>
        <name>NADP(+)</name>
        <dbReference type="ChEBI" id="CHEBI:58349"/>
    </ligand>
</feature>
<feature type="active site" evidence="9">
    <location>
        <position position="107"/>
    </location>
</feature>
<comment type="pathway">
    <text evidence="2 9">Amino-acid biosynthesis; L-isoleucine biosynthesis; L-isoleucine from 2-oxobutanoate: step 2/4.</text>
</comment>
<dbReference type="NCBIfam" id="TIGR00465">
    <property type="entry name" value="ilvC"/>
    <property type="match status" value="1"/>
</dbReference>
<comment type="cofactor">
    <cofactor evidence="9">
        <name>Mg(2+)</name>
        <dbReference type="ChEBI" id="CHEBI:18420"/>
    </cofactor>
    <text evidence="9">Binds 2 magnesium ions per subunit.</text>
</comment>
<evidence type="ECO:0000259" key="12">
    <source>
        <dbReference type="PROSITE" id="PS51851"/>
    </source>
</evidence>
<feature type="binding site" evidence="9">
    <location>
        <begin position="24"/>
        <end position="27"/>
    </location>
    <ligand>
        <name>NADP(+)</name>
        <dbReference type="ChEBI" id="CHEBI:58349"/>
    </ligand>
</feature>
<dbReference type="Gene3D" id="3.40.50.720">
    <property type="entry name" value="NAD(P)-binding Rossmann-like Domain"/>
    <property type="match status" value="1"/>
</dbReference>
<evidence type="ECO:0000256" key="2">
    <source>
        <dbReference type="ARBA" id="ARBA00004885"/>
    </source>
</evidence>
<dbReference type="FunFam" id="3.40.50.720:FF:000023">
    <property type="entry name" value="Ketol-acid reductoisomerase (NADP(+))"/>
    <property type="match status" value="1"/>
</dbReference>
<evidence type="ECO:0000256" key="1">
    <source>
        <dbReference type="ARBA" id="ARBA00004864"/>
    </source>
</evidence>
<dbReference type="InterPro" id="IPR008927">
    <property type="entry name" value="6-PGluconate_DH-like_C_sf"/>
</dbReference>
<dbReference type="Proteomes" id="UP000199602">
    <property type="component" value="Unassembled WGS sequence"/>
</dbReference>
<proteinExistence type="inferred from homology"/>
<dbReference type="AlphaFoldDB" id="A0A1H0AJ72"/>
<dbReference type="NCBIfam" id="NF009940">
    <property type="entry name" value="PRK13403.1"/>
    <property type="match status" value="1"/>
</dbReference>
<sequence length="329" mass="36470">MKIYYEQDASLDVLKNKVVAVIGYGSQGHAHAQNLRDSGVKVVVGQRPGGPNYLKAKEDGFEPVSASEAAAQADLIQILVQDQYQPQVFVKEVLPNLTAGKVLVFSHGFNIHYHQIIPPKDVDVVMVAPKGPGHLVRREYEKGGGVPALVAVHQNYTGKALDYALAYAKGIGATRSGVIETTFAEETETDLFGEQCVLCGGVSALIRAGFETLVEAGYQPEIAFFECMHELKLIVDLLYEGGFKKMHYSISDTAEYGDYTRGPRIVNECVKQEMKKVLKEIQEGTFAREWILENKAGNPAFLALRRKMHEHQIEEVGDKLRSMMAWLKK</sequence>
<dbReference type="GO" id="GO:0016853">
    <property type="term" value="F:isomerase activity"/>
    <property type="evidence" value="ECO:0007669"/>
    <property type="project" value="UniProtKB-KW"/>
</dbReference>
<feature type="domain" description="KARI N-terminal Rossmann" evidence="11">
    <location>
        <begin position="1"/>
        <end position="181"/>
    </location>
</feature>
<evidence type="ECO:0000256" key="3">
    <source>
        <dbReference type="ARBA" id="ARBA00010318"/>
    </source>
</evidence>
<dbReference type="PANTHER" id="PTHR21371">
    <property type="entry name" value="KETOL-ACID REDUCTOISOMERASE, MITOCHONDRIAL"/>
    <property type="match status" value="1"/>
</dbReference>
<keyword evidence="13" id="KW-0413">Isomerase</keyword>
<dbReference type="GO" id="GO:0050661">
    <property type="term" value="F:NADP binding"/>
    <property type="evidence" value="ECO:0007669"/>
    <property type="project" value="InterPro"/>
</dbReference>
<dbReference type="GO" id="GO:0004455">
    <property type="term" value="F:ketol-acid reductoisomerase activity"/>
    <property type="evidence" value="ECO:0007669"/>
    <property type="project" value="UniProtKB-UniRule"/>
</dbReference>
<evidence type="ECO:0000256" key="4">
    <source>
        <dbReference type="ARBA" id="ARBA00022605"/>
    </source>
</evidence>
<dbReference type="Pfam" id="PF07991">
    <property type="entry name" value="KARI_N"/>
    <property type="match status" value="1"/>
</dbReference>
<evidence type="ECO:0000259" key="11">
    <source>
        <dbReference type="PROSITE" id="PS51850"/>
    </source>
</evidence>
<comment type="similarity">
    <text evidence="3 9 10">Belongs to the ketol-acid reductoisomerase family.</text>
</comment>
<dbReference type="STRING" id="206665.SAMN04488516_101413"/>
<evidence type="ECO:0000256" key="10">
    <source>
        <dbReference type="PROSITE-ProRule" id="PRU01198"/>
    </source>
</evidence>
<dbReference type="PIRSF" id="PIRSF000116">
    <property type="entry name" value="IlvC_gammaproteo"/>
    <property type="match status" value="1"/>
</dbReference>
<evidence type="ECO:0000256" key="9">
    <source>
        <dbReference type="HAMAP-Rule" id="MF_00435"/>
    </source>
</evidence>
<dbReference type="InterPro" id="IPR000506">
    <property type="entry name" value="KARI_C"/>
</dbReference>
<dbReference type="InterPro" id="IPR013116">
    <property type="entry name" value="KARI_N"/>
</dbReference>
<keyword evidence="14" id="KW-1185">Reference proteome</keyword>
<feature type="binding site" evidence="9 10">
    <location>
        <position position="230"/>
    </location>
    <ligand>
        <name>Mg(2+)</name>
        <dbReference type="ChEBI" id="CHEBI:18420"/>
        <label>2</label>
    </ligand>
</feature>
<comment type="function">
    <text evidence="9">Involved in the biosynthesis of branched-chain amino acids (BCAA). Catalyzes an alkyl-migration followed by a ketol-acid reduction of (S)-2-acetolactate (S2AL) to yield (R)-2,3-dihydroxy-isovalerate. In the isomerase reaction, S2AL is rearranged via a Mg-dependent methyl migration to produce 3-hydroxy-3-methyl-2-ketobutyrate (HMKB). In the reductase reaction, this 2-ketoacid undergoes a metal-dependent reduction by NADPH to yield (R)-2,3-dihydroxy-isovalerate.</text>
</comment>
<dbReference type="GO" id="GO:0000287">
    <property type="term" value="F:magnesium ion binding"/>
    <property type="evidence" value="ECO:0007669"/>
    <property type="project" value="UniProtKB-UniRule"/>
</dbReference>
<dbReference type="PROSITE" id="PS51850">
    <property type="entry name" value="KARI_N"/>
    <property type="match status" value="1"/>
</dbReference>
<evidence type="ECO:0000256" key="8">
    <source>
        <dbReference type="ARBA" id="ARBA00023304"/>
    </source>
</evidence>
<evidence type="ECO:0000313" key="14">
    <source>
        <dbReference type="Proteomes" id="UP000199602"/>
    </source>
</evidence>
<evidence type="ECO:0000256" key="7">
    <source>
        <dbReference type="ARBA" id="ARBA00023002"/>
    </source>
</evidence>
<dbReference type="SUPFAM" id="SSF48179">
    <property type="entry name" value="6-phosphogluconate dehydrogenase C-terminal domain-like"/>
    <property type="match status" value="1"/>
</dbReference>
<dbReference type="GO" id="GO:0009097">
    <property type="term" value="P:isoleucine biosynthetic process"/>
    <property type="evidence" value="ECO:0007669"/>
    <property type="project" value="UniProtKB-UniRule"/>
</dbReference>
<gene>
    <name evidence="9" type="primary">ilvC</name>
    <name evidence="13" type="ORF">SAMN04488516_101413</name>
</gene>
<reference evidence="13 14" key="1">
    <citation type="submission" date="2016-10" db="EMBL/GenBank/DDBJ databases">
        <authorList>
            <person name="de Groot N.N."/>
        </authorList>
    </citation>
    <scope>NUCLEOTIDE SEQUENCE [LARGE SCALE GENOMIC DNA]</scope>
    <source>
        <strain evidence="13 14">DSM 15269</strain>
    </source>
</reference>
<dbReference type="UniPathway" id="UPA00047">
    <property type="reaction ID" value="UER00056"/>
</dbReference>
<dbReference type="HAMAP" id="MF_00435">
    <property type="entry name" value="IlvC"/>
    <property type="match status" value="1"/>
</dbReference>
<dbReference type="OrthoDB" id="9804088at2"/>
<dbReference type="InterPro" id="IPR014359">
    <property type="entry name" value="KARI_prok"/>
</dbReference>
<accession>A0A1H0AJ72</accession>
<feature type="binding site" evidence="9 10">
    <location>
        <position position="226"/>
    </location>
    <ligand>
        <name>Mg(2+)</name>
        <dbReference type="ChEBI" id="CHEBI:18420"/>
        <label>2</label>
    </ligand>
</feature>
<keyword evidence="4 9" id="KW-0028">Amino-acid biosynthesis</keyword>
<keyword evidence="6 9" id="KW-0460">Magnesium</keyword>
<dbReference type="PANTHER" id="PTHR21371:SF1">
    <property type="entry name" value="KETOL-ACID REDUCTOISOMERASE, MITOCHONDRIAL"/>
    <property type="match status" value="1"/>
</dbReference>
<dbReference type="EMBL" id="FNIN01000001">
    <property type="protein sequence ID" value="SDN32836.1"/>
    <property type="molecule type" value="Genomic_DNA"/>
</dbReference>
<feature type="binding site" evidence="9 10">
    <location>
        <position position="190"/>
    </location>
    <ligand>
        <name>Mg(2+)</name>
        <dbReference type="ChEBI" id="CHEBI:18420"/>
        <label>2</label>
    </ligand>
</feature>
<dbReference type="NCBIfam" id="NF004017">
    <property type="entry name" value="PRK05479.1"/>
    <property type="match status" value="1"/>
</dbReference>
<dbReference type="Pfam" id="PF01450">
    <property type="entry name" value="KARI_C"/>
    <property type="match status" value="1"/>
</dbReference>
<keyword evidence="8 9" id="KW-0100">Branched-chain amino acid biosynthesis</keyword>
<feature type="binding site" evidence="9 10">
    <location>
        <position position="251"/>
    </location>
    <ligand>
        <name>substrate</name>
    </ligand>
</feature>
<keyword evidence="9" id="KW-0521">NADP</keyword>
<dbReference type="SUPFAM" id="SSF51735">
    <property type="entry name" value="NAD(P)-binding Rossmann-fold domains"/>
    <property type="match status" value="1"/>
</dbReference>
<comment type="catalytic activity">
    <reaction evidence="9">
        <text>(2R)-2,3-dihydroxy-3-methylbutanoate + NADP(+) = (2S)-2-acetolactate + NADPH + H(+)</text>
        <dbReference type="Rhea" id="RHEA:22068"/>
        <dbReference type="ChEBI" id="CHEBI:15378"/>
        <dbReference type="ChEBI" id="CHEBI:49072"/>
        <dbReference type="ChEBI" id="CHEBI:57783"/>
        <dbReference type="ChEBI" id="CHEBI:58349"/>
        <dbReference type="ChEBI" id="CHEBI:58476"/>
        <dbReference type="EC" id="1.1.1.86"/>
    </reaction>
</comment>
<dbReference type="GO" id="GO:0005829">
    <property type="term" value="C:cytosol"/>
    <property type="evidence" value="ECO:0007669"/>
    <property type="project" value="TreeGrafter"/>
</dbReference>
<dbReference type="RefSeq" id="WP_092062618.1">
    <property type="nucleotide sequence ID" value="NZ_FNIN01000001.1"/>
</dbReference>
<dbReference type="InterPro" id="IPR036291">
    <property type="entry name" value="NAD(P)-bd_dom_sf"/>
</dbReference>
<keyword evidence="7 9" id="KW-0560">Oxidoreductase</keyword>